<dbReference type="OrthoDB" id="5296287at2759"/>
<name>A0A8J9YGN0_9NEOP</name>
<keyword evidence="3 5" id="KW-1133">Transmembrane helix</keyword>
<feature type="transmembrane region" description="Helical" evidence="5">
    <location>
        <begin position="181"/>
        <end position="199"/>
    </location>
</feature>
<dbReference type="InterPro" id="IPR036259">
    <property type="entry name" value="MFS_trans_sf"/>
</dbReference>
<feature type="transmembrane region" description="Helical" evidence="5">
    <location>
        <begin position="247"/>
        <end position="266"/>
    </location>
</feature>
<evidence type="ECO:0000256" key="1">
    <source>
        <dbReference type="ARBA" id="ARBA00004141"/>
    </source>
</evidence>
<evidence type="ECO:0000256" key="3">
    <source>
        <dbReference type="ARBA" id="ARBA00022989"/>
    </source>
</evidence>
<dbReference type="EMBL" id="OV170225">
    <property type="protein sequence ID" value="CAH0725401.1"/>
    <property type="molecule type" value="Genomic_DNA"/>
</dbReference>
<evidence type="ECO:0000256" key="4">
    <source>
        <dbReference type="ARBA" id="ARBA00023136"/>
    </source>
</evidence>
<feature type="transmembrane region" description="Helical" evidence="5">
    <location>
        <begin position="120"/>
        <end position="140"/>
    </location>
</feature>
<keyword evidence="2 5" id="KW-0812">Transmembrane</keyword>
<evidence type="ECO:0000313" key="7">
    <source>
        <dbReference type="Proteomes" id="UP000838878"/>
    </source>
</evidence>
<dbReference type="Pfam" id="PF07690">
    <property type="entry name" value="MFS_1"/>
    <property type="match status" value="1"/>
</dbReference>
<keyword evidence="7" id="KW-1185">Reference proteome</keyword>
<dbReference type="AlphaFoldDB" id="A0A8J9YGN0"/>
<keyword evidence="4 5" id="KW-0472">Membrane</keyword>
<reference evidence="6" key="1">
    <citation type="submission" date="2021-12" db="EMBL/GenBank/DDBJ databases">
        <authorList>
            <person name="Martin H S."/>
        </authorList>
    </citation>
    <scope>NUCLEOTIDE SEQUENCE</scope>
</reference>
<feature type="transmembrane region" description="Helical" evidence="5">
    <location>
        <begin position="330"/>
        <end position="353"/>
    </location>
</feature>
<organism evidence="6 7">
    <name type="scientific">Brenthis ino</name>
    <name type="common">lesser marbled fritillary</name>
    <dbReference type="NCBI Taxonomy" id="405034"/>
    <lineage>
        <taxon>Eukaryota</taxon>
        <taxon>Metazoa</taxon>
        <taxon>Ecdysozoa</taxon>
        <taxon>Arthropoda</taxon>
        <taxon>Hexapoda</taxon>
        <taxon>Insecta</taxon>
        <taxon>Pterygota</taxon>
        <taxon>Neoptera</taxon>
        <taxon>Endopterygota</taxon>
        <taxon>Lepidoptera</taxon>
        <taxon>Glossata</taxon>
        <taxon>Ditrysia</taxon>
        <taxon>Papilionoidea</taxon>
        <taxon>Nymphalidae</taxon>
        <taxon>Heliconiinae</taxon>
        <taxon>Argynnini</taxon>
        <taxon>Brenthis</taxon>
    </lineage>
</organism>
<feature type="transmembrane region" description="Helical" evidence="5">
    <location>
        <begin position="391"/>
        <end position="411"/>
    </location>
</feature>
<feature type="transmembrane region" description="Helical" evidence="5">
    <location>
        <begin position="306"/>
        <end position="324"/>
    </location>
</feature>
<comment type="subcellular location">
    <subcellularLocation>
        <location evidence="1">Membrane</location>
        <topology evidence="1">Multi-pass membrane protein</topology>
    </subcellularLocation>
</comment>
<dbReference type="InterPro" id="IPR011701">
    <property type="entry name" value="MFS"/>
</dbReference>
<gene>
    <name evidence="6" type="ORF">BINO364_LOCUS10988</name>
</gene>
<dbReference type="SUPFAM" id="SSF103473">
    <property type="entry name" value="MFS general substrate transporter"/>
    <property type="match status" value="1"/>
</dbReference>
<dbReference type="GO" id="GO:0016020">
    <property type="term" value="C:membrane"/>
    <property type="evidence" value="ECO:0007669"/>
    <property type="project" value="UniProtKB-SubCell"/>
</dbReference>
<dbReference type="Proteomes" id="UP000838878">
    <property type="component" value="Chromosome 5"/>
</dbReference>
<feature type="transmembrane region" description="Helical" evidence="5">
    <location>
        <begin position="152"/>
        <end position="175"/>
    </location>
</feature>
<feature type="non-terminal residue" evidence="6">
    <location>
        <position position="425"/>
    </location>
</feature>
<dbReference type="InterPro" id="IPR005828">
    <property type="entry name" value="MFS_sugar_transport-like"/>
</dbReference>
<evidence type="ECO:0000256" key="2">
    <source>
        <dbReference type="ARBA" id="ARBA00022692"/>
    </source>
</evidence>
<dbReference type="GO" id="GO:0022857">
    <property type="term" value="F:transmembrane transporter activity"/>
    <property type="evidence" value="ECO:0007669"/>
    <property type="project" value="InterPro"/>
</dbReference>
<accession>A0A8J9YGN0</accession>
<evidence type="ECO:0000313" key="6">
    <source>
        <dbReference type="EMBL" id="CAH0725401.1"/>
    </source>
</evidence>
<feature type="transmembrane region" description="Helical" evidence="5">
    <location>
        <begin position="278"/>
        <end position="299"/>
    </location>
</feature>
<feature type="transmembrane region" description="Helical" evidence="5">
    <location>
        <begin position="365"/>
        <end position="385"/>
    </location>
</feature>
<evidence type="ECO:0000256" key="5">
    <source>
        <dbReference type="SAM" id="Phobius"/>
    </source>
</evidence>
<proteinExistence type="predicted"/>
<evidence type="ECO:0008006" key="8">
    <source>
        <dbReference type="Google" id="ProtNLM"/>
    </source>
</evidence>
<dbReference type="Gene3D" id="1.20.1250.20">
    <property type="entry name" value="MFS general substrate transporter like domains"/>
    <property type="match status" value="2"/>
</dbReference>
<protein>
    <recommendedName>
        <fullName evidence="8">Organic cation transporter</fullName>
    </recommendedName>
</protein>
<sequence>MKLKLKQLNIFSKDHPEESDHDEESDSESDYIEDTIGAVGVWQVAVCATASLTRFLAMGNMTSVVFLTPVTKFTCVEFQNNATINTDMTCYENCTKYDYHSQVMETTLISDFGLICEKSWLASLTQTILMLGLVIGVSLFGWMSDRYGRRVALLLSTFLNILSMIPTSFVTQFWMFNALRFVSGIASGGSLIICLPIVMENIGKRNKLSTTNIKEIVAKKVEALNIKENEKIRPSYFDFFRTKEIRYITMSTLCVWTVVGTTYYGIYQYVTLISDNIFITVAILGLMQLPLCPTEIVITKVFSRKSSLIVSLILTGITMLILIFTPKGHWFTSILGIVGFATVSVSFAIIYVYEAELYPTTLRNMAFGFASAVAKLGAMVAPFIANISPTWIPSAIFGSLSLVAAVSCVVLPETKGKNLKDTVNS</sequence>
<dbReference type="PANTHER" id="PTHR24064">
    <property type="entry name" value="SOLUTE CARRIER FAMILY 22 MEMBER"/>
    <property type="match status" value="1"/>
</dbReference>
<dbReference type="Pfam" id="PF00083">
    <property type="entry name" value="Sugar_tr"/>
    <property type="match status" value="1"/>
</dbReference>